<feature type="compositionally biased region" description="Polar residues" evidence="1">
    <location>
        <begin position="82"/>
        <end position="92"/>
    </location>
</feature>
<evidence type="ECO:0000313" key="2">
    <source>
        <dbReference type="EMBL" id="RXN06982.1"/>
    </source>
</evidence>
<name>A0A498LGD1_LABRO</name>
<sequence>MVNLSPFGRQRVERDPSARQKRRATEEAQPFKYADESKLHIWVHTTKPFQISPRAIVIKDPLSPKRLENPQILPAQGRSPEETSINAESVAV</sequence>
<evidence type="ECO:0000313" key="3">
    <source>
        <dbReference type="Proteomes" id="UP000290572"/>
    </source>
</evidence>
<feature type="compositionally biased region" description="Basic and acidic residues" evidence="1">
    <location>
        <begin position="10"/>
        <end position="26"/>
    </location>
</feature>
<dbReference type="Proteomes" id="UP000290572">
    <property type="component" value="Unassembled WGS sequence"/>
</dbReference>
<keyword evidence="3" id="KW-1185">Reference proteome</keyword>
<accession>A0A498LGD1</accession>
<protein>
    <submittedName>
        <fullName evidence="2">Uncharacterized protein</fullName>
    </submittedName>
</protein>
<feature type="region of interest" description="Disordered" evidence="1">
    <location>
        <begin position="61"/>
        <end position="92"/>
    </location>
</feature>
<comment type="caution">
    <text evidence="2">The sequence shown here is derived from an EMBL/GenBank/DDBJ whole genome shotgun (WGS) entry which is preliminary data.</text>
</comment>
<evidence type="ECO:0000256" key="1">
    <source>
        <dbReference type="SAM" id="MobiDB-lite"/>
    </source>
</evidence>
<feature type="region of interest" description="Disordered" evidence="1">
    <location>
        <begin position="1"/>
        <end position="30"/>
    </location>
</feature>
<dbReference type="AlphaFoldDB" id="A0A498LGD1"/>
<gene>
    <name evidence="2" type="ORF">ROHU_032598</name>
</gene>
<proteinExistence type="predicted"/>
<dbReference type="EMBL" id="QBIY01013356">
    <property type="protein sequence ID" value="RXN06982.1"/>
    <property type="molecule type" value="Genomic_DNA"/>
</dbReference>
<reference evidence="2 3" key="1">
    <citation type="submission" date="2018-03" db="EMBL/GenBank/DDBJ databases">
        <title>Draft genome sequence of Rohu Carp (Labeo rohita).</title>
        <authorList>
            <person name="Das P."/>
            <person name="Kushwaha B."/>
            <person name="Joshi C.G."/>
            <person name="Kumar D."/>
            <person name="Nagpure N.S."/>
            <person name="Sahoo L."/>
            <person name="Das S.P."/>
            <person name="Bit A."/>
            <person name="Patnaik S."/>
            <person name="Meher P.K."/>
            <person name="Jayasankar P."/>
            <person name="Koringa P.G."/>
            <person name="Patel N.V."/>
            <person name="Hinsu A.T."/>
            <person name="Kumar R."/>
            <person name="Pandey M."/>
            <person name="Agarwal S."/>
            <person name="Srivastava S."/>
            <person name="Singh M."/>
            <person name="Iquebal M.A."/>
            <person name="Jaiswal S."/>
            <person name="Angadi U.B."/>
            <person name="Kumar N."/>
            <person name="Raza M."/>
            <person name="Shah T.M."/>
            <person name="Rai A."/>
            <person name="Jena J.K."/>
        </authorList>
    </citation>
    <scope>NUCLEOTIDE SEQUENCE [LARGE SCALE GENOMIC DNA]</scope>
    <source>
        <strain evidence="2">DASCIFA01</strain>
        <tissue evidence="2">Testis</tissue>
    </source>
</reference>
<organism evidence="2 3">
    <name type="scientific">Labeo rohita</name>
    <name type="common">Indian major carp</name>
    <name type="synonym">Cyprinus rohita</name>
    <dbReference type="NCBI Taxonomy" id="84645"/>
    <lineage>
        <taxon>Eukaryota</taxon>
        <taxon>Metazoa</taxon>
        <taxon>Chordata</taxon>
        <taxon>Craniata</taxon>
        <taxon>Vertebrata</taxon>
        <taxon>Euteleostomi</taxon>
        <taxon>Actinopterygii</taxon>
        <taxon>Neopterygii</taxon>
        <taxon>Teleostei</taxon>
        <taxon>Ostariophysi</taxon>
        <taxon>Cypriniformes</taxon>
        <taxon>Cyprinidae</taxon>
        <taxon>Labeoninae</taxon>
        <taxon>Labeonini</taxon>
        <taxon>Labeo</taxon>
    </lineage>
</organism>